<protein>
    <submittedName>
        <fullName evidence="1">Uncharacterized protein</fullName>
    </submittedName>
</protein>
<keyword evidence="2" id="KW-1185">Reference proteome</keyword>
<name>A0A1J7J160_9PEZI</name>
<gene>
    <name evidence="1" type="ORF">CONLIGDRAFT_164957</name>
</gene>
<dbReference type="Proteomes" id="UP000182658">
    <property type="component" value="Unassembled WGS sequence"/>
</dbReference>
<evidence type="ECO:0000313" key="1">
    <source>
        <dbReference type="EMBL" id="OIW33229.1"/>
    </source>
</evidence>
<accession>A0A1J7J160</accession>
<evidence type="ECO:0000313" key="2">
    <source>
        <dbReference type="Proteomes" id="UP000182658"/>
    </source>
</evidence>
<dbReference type="InParanoid" id="A0A1J7J160"/>
<reference evidence="1 2" key="1">
    <citation type="submission" date="2016-10" db="EMBL/GenBank/DDBJ databases">
        <title>Draft genome sequence of Coniochaeta ligniaria NRRL30616, a lignocellulolytic fungus for bioabatement of inhibitors in plant biomass hydrolysates.</title>
        <authorList>
            <consortium name="DOE Joint Genome Institute"/>
            <person name="Jimenez D.J."/>
            <person name="Hector R.E."/>
            <person name="Riley R."/>
            <person name="Sun H."/>
            <person name="Grigoriev I.V."/>
            <person name="Van Elsas J.D."/>
            <person name="Nichols N.N."/>
        </authorList>
    </citation>
    <scope>NUCLEOTIDE SEQUENCE [LARGE SCALE GENOMIC DNA]</scope>
    <source>
        <strain evidence="1 2">NRRL 30616</strain>
    </source>
</reference>
<sequence>MVRSLVDGRKSSILYIHREHELGRGNIKGLIRNWPGQLLVFFLFCIYFGGRSPCWIAGDRGSLVYTLSTRIFLPIYPPIASAIV</sequence>
<organism evidence="1 2">
    <name type="scientific">Coniochaeta ligniaria NRRL 30616</name>
    <dbReference type="NCBI Taxonomy" id="1408157"/>
    <lineage>
        <taxon>Eukaryota</taxon>
        <taxon>Fungi</taxon>
        <taxon>Dikarya</taxon>
        <taxon>Ascomycota</taxon>
        <taxon>Pezizomycotina</taxon>
        <taxon>Sordariomycetes</taxon>
        <taxon>Sordariomycetidae</taxon>
        <taxon>Coniochaetales</taxon>
        <taxon>Coniochaetaceae</taxon>
        <taxon>Coniochaeta</taxon>
    </lineage>
</organism>
<dbReference type="EMBL" id="KV875094">
    <property type="protein sequence ID" value="OIW33229.1"/>
    <property type="molecule type" value="Genomic_DNA"/>
</dbReference>
<proteinExistence type="predicted"/>
<dbReference type="AlphaFoldDB" id="A0A1J7J160"/>